<dbReference type="GO" id="GO:0005886">
    <property type="term" value="C:plasma membrane"/>
    <property type="evidence" value="ECO:0007669"/>
    <property type="project" value="InterPro"/>
</dbReference>
<keyword evidence="4" id="KW-0472">Membrane</keyword>
<organism evidence="6 7">
    <name type="scientific">Halopseudomonas phragmitis</name>
    <dbReference type="NCBI Taxonomy" id="1931241"/>
    <lineage>
        <taxon>Bacteria</taxon>
        <taxon>Pseudomonadati</taxon>
        <taxon>Pseudomonadota</taxon>
        <taxon>Gammaproteobacteria</taxon>
        <taxon>Pseudomonadales</taxon>
        <taxon>Pseudomonadaceae</taxon>
        <taxon>Halopseudomonas</taxon>
    </lineage>
</organism>
<proteinExistence type="predicted"/>
<evidence type="ECO:0000313" key="6">
    <source>
        <dbReference type="EMBL" id="AQZ95796.1"/>
    </source>
</evidence>
<reference evidence="6 7" key="1">
    <citation type="submission" date="2017-03" db="EMBL/GenBank/DDBJ databases">
        <title>Complete genome sequence of the novel DNRA strain Pseudomonas sp. S-6-2 isolated from Chinese polluted river sediment. Journal of Biotechnology.</title>
        <authorList>
            <person name="Li J."/>
            <person name="Xiang F."/>
            <person name="Wang L."/>
            <person name="Xi L."/>
            <person name="Liu J."/>
        </authorList>
    </citation>
    <scope>NUCLEOTIDE SEQUENCE [LARGE SCALE GENOMIC DNA]</scope>
    <source>
        <strain evidence="6 7">S-6-2</strain>
    </source>
</reference>
<dbReference type="GO" id="GO:0097347">
    <property type="term" value="C:TAM protein secretion complex"/>
    <property type="evidence" value="ECO:0007669"/>
    <property type="project" value="TreeGrafter"/>
</dbReference>
<evidence type="ECO:0000256" key="2">
    <source>
        <dbReference type="ARBA" id="ARBA00022692"/>
    </source>
</evidence>
<keyword evidence="7" id="KW-1185">Reference proteome</keyword>
<evidence type="ECO:0000256" key="3">
    <source>
        <dbReference type="ARBA" id="ARBA00022989"/>
    </source>
</evidence>
<keyword evidence="3" id="KW-1133">Transmembrane helix</keyword>
<evidence type="ECO:0000256" key="1">
    <source>
        <dbReference type="ARBA" id="ARBA00004167"/>
    </source>
</evidence>
<evidence type="ECO:0000256" key="4">
    <source>
        <dbReference type="ARBA" id="ARBA00023136"/>
    </source>
</evidence>
<dbReference type="PANTHER" id="PTHR36985">
    <property type="entry name" value="TRANSLOCATION AND ASSEMBLY MODULE SUBUNIT TAMB"/>
    <property type="match status" value="1"/>
</dbReference>
<evidence type="ECO:0000313" key="7">
    <source>
        <dbReference type="Proteomes" id="UP000243488"/>
    </source>
</evidence>
<dbReference type="EMBL" id="CP020100">
    <property type="protein sequence ID" value="AQZ95796.1"/>
    <property type="molecule type" value="Genomic_DNA"/>
</dbReference>
<keyword evidence="2" id="KW-0812">Transmembrane</keyword>
<dbReference type="Proteomes" id="UP000243488">
    <property type="component" value="Chromosome"/>
</dbReference>
<sequence length="1236" mass="135760">MIRFIAKTLLRGLLLLALIPLVLGLLLASETVNRWLFEQAARFEPRLELDFVGGQLWRGWDFAHLYWRDEGLEVRLDKLSLAWSPECLWGRRLCIDHLEVDSLHLLIEGDDSPSESEPVTLPDIRLPLGIQLDRLYLGSLWLNEEQPLLRELLLAAHMSGDHLVVHQFSGIGPEVDWQLDADMRLSGEWPLRLHAEVNLPPVDERDWQAQLRLGGSLDQLTVELASRGYLQGRLSGTLEPLQPELPIALEWTGEPFLALQTLPSTLTLNDLSLNLAGDLEQGFNLLARARLPGEGGDVALRLAAKADLETLQELDLELSVVEQPQRRITLQGLGGWAEQVTADATLVLEQAFPWQWLYPQDIGPVVVQQLTLDAQLAGESYQAELKGQVSALADQVLNLNLSLDGTPERIDIAPLHLETAAGSAQGEVTLNFADGIAWAVELLLDQLDPGVFVAELPGSLSGPLRSEGQFRDDRLQASADWALEGTLRAQPLALSGQLSGQDQRWTVNDLLLRQGDNRISGNAEWGPQVQAALDIQMPRLNTLWPGLRGNLQGQLRAAGPQDAPVVDLELTAQRLVYDELSIPGLELQSRLTLSEQLPGELKLTAQRIVSGDTRLGNLELNLAGNRAEHQLQFTLERGLVDLDAQLTGQLTDERWEGRLGRSRIASEELVWDLSQPALISYRFEPGQLRLSEHCWAHAGSSSRLCFSGEQRLMPDRQLRLSLNDFPLESLQHLLPEDFSWDATLNVEVDFRQAVGAQPLAQVQVSSRDGAITVASPEQTLRFPYDRLELNTVLEANQARSQFLLSSEDIGRLDIQANIDDPGGQQRLNGRYAIEGLRLDFLRPFLPQVETLRGELNGNGLLTGQLTDPQVEGVIVLRDGQIAGPELPISLEQLGIRVRISGQHADVDGDWRSGEQGQGSLTGMVTWAPELDLQLSLRGTALPVRVDPYADLSVSPDLRISLADNRLQLRGQIAIPQGNITIRELPEQAVQLSPDAVIVGQEVEEDDQALAISARVQLLIGDQLRFSGFGLTGRLSGRLEVEENLTASGDLNILGGQYRGYGQRLTLRRAQILFAGPISQPFLNIEAIRQAGDVVAGLRLTGRAESPQSEVFSEPAMAQEQALSYLILGRPLGGGGDDNMLGQAALALGLAGSAPMAQSIASSLGIEGFQLETEGTGLTTQVVAAGYLTDKLSLRYGVGVFEPANQLGLRYELTRRLYLEAVSGFASSLDFFYRIDF</sequence>
<dbReference type="PANTHER" id="PTHR36985:SF1">
    <property type="entry name" value="TRANSLOCATION AND ASSEMBLY MODULE SUBUNIT TAMB"/>
    <property type="match status" value="1"/>
</dbReference>
<gene>
    <name evidence="6" type="ORF">BVH74_14010</name>
</gene>
<protein>
    <recommendedName>
        <fullName evidence="5">Translocation and assembly module TamB C-terminal domain-containing protein</fullName>
    </recommendedName>
</protein>
<dbReference type="Pfam" id="PF04357">
    <property type="entry name" value="TamB"/>
    <property type="match status" value="1"/>
</dbReference>
<dbReference type="GO" id="GO:0009306">
    <property type="term" value="P:protein secretion"/>
    <property type="evidence" value="ECO:0007669"/>
    <property type="project" value="InterPro"/>
</dbReference>
<dbReference type="RefSeq" id="WP_080050681.1">
    <property type="nucleotide sequence ID" value="NZ_CP020100.1"/>
</dbReference>
<feature type="domain" description="Translocation and assembly module TamB C-terminal" evidence="5">
    <location>
        <begin position="912"/>
        <end position="1236"/>
    </location>
</feature>
<accession>A0A1V0B777</accession>
<evidence type="ECO:0000259" key="5">
    <source>
        <dbReference type="Pfam" id="PF04357"/>
    </source>
</evidence>
<dbReference type="AlphaFoldDB" id="A0A1V0B777"/>
<name>A0A1V0B777_9GAMM</name>
<dbReference type="STRING" id="1931241.BVH74_14010"/>
<dbReference type="InterPro" id="IPR007452">
    <property type="entry name" value="TamB_C"/>
</dbReference>
<comment type="subcellular location">
    <subcellularLocation>
        <location evidence="1">Membrane</location>
        <topology evidence="1">Single-pass membrane protein</topology>
    </subcellularLocation>
</comment>
<dbReference type="KEGG" id="ppha:BVH74_14010"/>